<dbReference type="InterPro" id="IPR011006">
    <property type="entry name" value="CheY-like_superfamily"/>
</dbReference>
<feature type="domain" description="Response regulatory" evidence="5">
    <location>
        <begin position="8"/>
        <end position="124"/>
    </location>
</feature>
<organism evidence="6 7">
    <name type="scientific">Dactylosporangium darangshiense</name>
    <dbReference type="NCBI Taxonomy" id="579108"/>
    <lineage>
        <taxon>Bacteria</taxon>
        <taxon>Bacillati</taxon>
        <taxon>Actinomycetota</taxon>
        <taxon>Actinomycetes</taxon>
        <taxon>Micromonosporales</taxon>
        <taxon>Micromonosporaceae</taxon>
        <taxon>Dactylosporangium</taxon>
    </lineage>
</organism>
<evidence type="ECO:0000313" key="7">
    <source>
        <dbReference type="Proteomes" id="UP001500620"/>
    </source>
</evidence>
<dbReference type="PROSITE" id="PS50043">
    <property type="entry name" value="HTH_LUXR_2"/>
    <property type="match status" value="1"/>
</dbReference>
<dbReference type="Pfam" id="PF00072">
    <property type="entry name" value="Response_reg"/>
    <property type="match status" value="1"/>
</dbReference>
<dbReference type="CDD" id="cd06170">
    <property type="entry name" value="LuxR_C_like"/>
    <property type="match status" value="1"/>
</dbReference>
<evidence type="ECO:0000256" key="2">
    <source>
        <dbReference type="ARBA" id="ARBA00023125"/>
    </source>
</evidence>
<accession>A0ABP8DD49</accession>
<name>A0ABP8DD49_9ACTN</name>
<evidence type="ECO:0000259" key="4">
    <source>
        <dbReference type="PROSITE" id="PS50043"/>
    </source>
</evidence>
<dbReference type="PRINTS" id="PR00038">
    <property type="entry name" value="HTHLUXR"/>
</dbReference>
<keyword evidence="7" id="KW-1185">Reference proteome</keyword>
<evidence type="ECO:0000259" key="5">
    <source>
        <dbReference type="PROSITE" id="PS50110"/>
    </source>
</evidence>
<dbReference type="InterPro" id="IPR039420">
    <property type="entry name" value="WalR-like"/>
</dbReference>
<dbReference type="PANTHER" id="PTHR43214">
    <property type="entry name" value="TWO-COMPONENT RESPONSE REGULATOR"/>
    <property type="match status" value="1"/>
</dbReference>
<reference evidence="7" key="1">
    <citation type="journal article" date="2019" name="Int. J. Syst. Evol. Microbiol.">
        <title>The Global Catalogue of Microorganisms (GCM) 10K type strain sequencing project: providing services to taxonomists for standard genome sequencing and annotation.</title>
        <authorList>
            <consortium name="The Broad Institute Genomics Platform"/>
            <consortium name="The Broad Institute Genome Sequencing Center for Infectious Disease"/>
            <person name="Wu L."/>
            <person name="Ma J."/>
        </authorList>
    </citation>
    <scope>NUCLEOTIDE SEQUENCE [LARGE SCALE GENOMIC DNA]</scope>
    <source>
        <strain evidence="7">JCM 17441</strain>
    </source>
</reference>
<gene>
    <name evidence="6" type="ORF">GCM10022255_052420</name>
</gene>
<dbReference type="EMBL" id="BAABAT010000015">
    <property type="protein sequence ID" value="GAA4253083.1"/>
    <property type="molecule type" value="Genomic_DNA"/>
</dbReference>
<dbReference type="PANTHER" id="PTHR43214:SF43">
    <property type="entry name" value="TWO-COMPONENT RESPONSE REGULATOR"/>
    <property type="match status" value="1"/>
</dbReference>
<comment type="caution">
    <text evidence="6">The sequence shown here is derived from an EMBL/GenBank/DDBJ whole genome shotgun (WGS) entry which is preliminary data.</text>
</comment>
<keyword evidence="1 3" id="KW-0597">Phosphoprotein</keyword>
<proteinExistence type="predicted"/>
<dbReference type="SUPFAM" id="SSF46894">
    <property type="entry name" value="C-terminal effector domain of the bipartite response regulators"/>
    <property type="match status" value="1"/>
</dbReference>
<dbReference type="InterPro" id="IPR000792">
    <property type="entry name" value="Tscrpt_reg_LuxR_C"/>
</dbReference>
<dbReference type="PROSITE" id="PS50110">
    <property type="entry name" value="RESPONSE_REGULATORY"/>
    <property type="match status" value="1"/>
</dbReference>
<dbReference type="Gene3D" id="3.40.50.2300">
    <property type="match status" value="1"/>
</dbReference>
<evidence type="ECO:0000256" key="3">
    <source>
        <dbReference type="PROSITE-ProRule" id="PRU00169"/>
    </source>
</evidence>
<dbReference type="RefSeq" id="WP_345130119.1">
    <property type="nucleotide sequence ID" value="NZ_BAABAT010000015.1"/>
</dbReference>
<protein>
    <submittedName>
        <fullName evidence="6">Response regulator transcription factor</fullName>
    </submittedName>
</protein>
<dbReference type="SMART" id="SM00421">
    <property type="entry name" value="HTH_LUXR"/>
    <property type="match status" value="1"/>
</dbReference>
<dbReference type="SMART" id="SM00448">
    <property type="entry name" value="REC"/>
    <property type="match status" value="1"/>
</dbReference>
<dbReference type="Proteomes" id="UP001500620">
    <property type="component" value="Unassembled WGS sequence"/>
</dbReference>
<evidence type="ECO:0000256" key="1">
    <source>
        <dbReference type="ARBA" id="ARBA00022553"/>
    </source>
</evidence>
<dbReference type="InterPro" id="IPR001789">
    <property type="entry name" value="Sig_transdc_resp-reg_receiver"/>
</dbReference>
<feature type="modified residue" description="4-aspartylphosphate" evidence="3">
    <location>
        <position position="59"/>
    </location>
</feature>
<sequence>MGDNRAWRILLADDHLVVRAGLRALLAADPRCRVEGEAAGLDELRTVAHRLRPDLIVLDLSFGPDSALPALPGLLAADPPPRIVVLTMHDDLSFAREAFAAGVHAYVLKEAAADDLLRAVETVMAGSVYVDAELGARLARSRPAPADALSPRERDVLALLAAGHTNAEIARRLSISLRTVETHRAGLRTRLGTASRAELVAAAHRLGLLP</sequence>
<dbReference type="Pfam" id="PF00196">
    <property type="entry name" value="GerE"/>
    <property type="match status" value="1"/>
</dbReference>
<dbReference type="SUPFAM" id="SSF52172">
    <property type="entry name" value="CheY-like"/>
    <property type="match status" value="1"/>
</dbReference>
<evidence type="ECO:0000313" key="6">
    <source>
        <dbReference type="EMBL" id="GAA4253083.1"/>
    </source>
</evidence>
<keyword evidence="2" id="KW-0238">DNA-binding</keyword>
<dbReference type="InterPro" id="IPR058245">
    <property type="entry name" value="NreC/VraR/RcsB-like_REC"/>
</dbReference>
<dbReference type="CDD" id="cd17535">
    <property type="entry name" value="REC_NarL-like"/>
    <property type="match status" value="1"/>
</dbReference>
<dbReference type="InterPro" id="IPR016032">
    <property type="entry name" value="Sig_transdc_resp-reg_C-effctor"/>
</dbReference>
<feature type="domain" description="HTH luxR-type" evidence="4">
    <location>
        <begin position="142"/>
        <end position="207"/>
    </location>
</feature>